<dbReference type="EMBL" id="CM001403">
    <property type="protein sequence ID" value="EHQ28064.1"/>
    <property type="molecule type" value="Genomic_DNA"/>
</dbReference>
<dbReference type="Proteomes" id="UP000002774">
    <property type="component" value="Chromosome"/>
</dbReference>
<evidence type="ECO:0008006" key="3">
    <source>
        <dbReference type="Google" id="ProtNLM"/>
    </source>
</evidence>
<dbReference type="STRING" id="714943.Mucpa_3973"/>
<evidence type="ECO:0000313" key="1">
    <source>
        <dbReference type="EMBL" id="EHQ28064.1"/>
    </source>
</evidence>
<proteinExistence type="predicted"/>
<name>H1Y2L6_9SPHI</name>
<dbReference type="PROSITE" id="PS51257">
    <property type="entry name" value="PROKAR_LIPOPROTEIN"/>
    <property type="match status" value="1"/>
</dbReference>
<reference evidence="1" key="1">
    <citation type="submission" date="2011-09" db="EMBL/GenBank/DDBJ databases">
        <title>The permanent draft genome of Mucilaginibacter paludis DSM 18603.</title>
        <authorList>
            <consortium name="US DOE Joint Genome Institute (JGI-PGF)"/>
            <person name="Lucas S."/>
            <person name="Han J."/>
            <person name="Lapidus A."/>
            <person name="Bruce D."/>
            <person name="Goodwin L."/>
            <person name="Pitluck S."/>
            <person name="Peters L."/>
            <person name="Kyrpides N."/>
            <person name="Mavromatis K."/>
            <person name="Ivanova N."/>
            <person name="Mikhailova N."/>
            <person name="Held B."/>
            <person name="Detter J.C."/>
            <person name="Tapia R."/>
            <person name="Han C."/>
            <person name="Land M."/>
            <person name="Hauser L."/>
            <person name="Markowitz V."/>
            <person name="Cheng J.-F."/>
            <person name="Hugenholtz P."/>
            <person name="Woyke T."/>
            <person name="Wu D."/>
            <person name="Tindall B."/>
            <person name="Brambilla E."/>
            <person name="Klenk H.-P."/>
            <person name="Eisen J.A."/>
        </authorList>
    </citation>
    <scope>NUCLEOTIDE SEQUENCE [LARGE SCALE GENOMIC DNA]</scope>
    <source>
        <strain evidence="1">DSM 18603</strain>
    </source>
</reference>
<organism evidence="1 2">
    <name type="scientific">Mucilaginibacter paludis DSM 18603</name>
    <dbReference type="NCBI Taxonomy" id="714943"/>
    <lineage>
        <taxon>Bacteria</taxon>
        <taxon>Pseudomonadati</taxon>
        <taxon>Bacteroidota</taxon>
        <taxon>Sphingobacteriia</taxon>
        <taxon>Sphingobacteriales</taxon>
        <taxon>Sphingobacteriaceae</taxon>
        <taxon>Mucilaginibacter</taxon>
    </lineage>
</organism>
<keyword evidence="2" id="KW-1185">Reference proteome</keyword>
<protein>
    <recommendedName>
        <fullName evidence="3">PKD domain containing protein</fullName>
    </recommendedName>
</protein>
<dbReference type="eggNOG" id="ENOG502Z973">
    <property type="taxonomic scope" value="Bacteria"/>
</dbReference>
<dbReference type="AlphaFoldDB" id="H1Y2L6"/>
<dbReference type="HOGENOM" id="CLU_578487_0_0_10"/>
<dbReference type="RefSeq" id="WP_008508799.1">
    <property type="nucleotide sequence ID" value="NZ_CM001403.1"/>
</dbReference>
<dbReference type="Pfam" id="PF16407">
    <property type="entry name" value="PKD_2"/>
    <property type="match status" value="1"/>
</dbReference>
<dbReference type="InterPro" id="IPR032183">
    <property type="entry name" value="PKD-like"/>
</dbReference>
<dbReference type="OrthoDB" id="1095195at2"/>
<sequence length="472" mass="52373">MKYIRIFIFILFAAFVYGCKKDLGNYSYSPPSEPVVTKFTDSTFNALVGDSLILKPTVKIADADPLKDLSYLWEITVSEEARTVSITGYPLKMIYNLSPGLRSAKLTVTDNRNGLKYFYPFKILGGTQFSTGKTVLSVQNGVTMLSFIKPDDKTVLSNLYFTLHGENLPANPVQLYAKPLAYQPNTVDDYWVVCQDPTKNSVIINGSTMLRKKYFNEQFFSPPATIVPSYFEGASGWPTGVINNKLYISITSTAPYAPDFGKFSNPQAGDYTLSKYFTHTANFYFGFDTKYKAFVSFDGGGNYMGSDYTVVGSAFDPKNIGMADLVFMQAVSGTSYAYFRDASETIYELAFTLSMDDYSARKILPTYKRVFKGSALVQADSKWQRSAVDIFYFTSNDKIYRYNPINEDLRTLDANFGGKKVTMLKLSVDGNTLTAGVDGSVITLDVSVGKNGVITQTINGIPGTPVDIVIRK</sequence>
<evidence type="ECO:0000313" key="2">
    <source>
        <dbReference type="Proteomes" id="UP000002774"/>
    </source>
</evidence>
<gene>
    <name evidence="1" type="ORF">Mucpa_3973</name>
</gene>
<accession>H1Y2L6</accession>